<evidence type="ECO:0000313" key="5">
    <source>
        <dbReference type="RefSeq" id="XP_032820683.1"/>
    </source>
</evidence>
<reference evidence="5" key="1">
    <citation type="submission" date="2025-08" db="UniProtKB">
        <authorList>
            <consortium name="RefSeq"/>
        </authorList>
    </citation>
    <scope>IDENTIFICATION</scope>
    <source>
        <tissue evidence="5">Sperm</tissue>
    </source>
</reference>
<dbReference type="KEGG" id="pmrn:116948278"/>
<dbReference type="GO" id="GO:0005783">
    <property type="term" value="C:endoplasmic reticulum"/>
    <property type="evidence" value="ECO:0007669"/>
    <property type="project" value="TreeGrafter"/>
</dbReference>
<name>A0AAJ7TQ63_PETMA</name>
<dbReference type="SUPFAM" id="SSF52833">
    <property type="entry name" value="Thioredoxin-like"/>
    <property type="match status" value="1"/>
</dbReference>
<evidence type="ECO:0000256" key="3">
    <source>
        <dbReference type="SAM" id="SignalP"/>
    </source>
</evidence>
<protein>
    <submittedName>
        <fullName evidence="5">Anterior gradient protein 2 homolog</fullName>
    </submittedName>
</protein>
<dbReference type="Pfam" id="PF13899">
    <property type="entry name" value="Thioredoxin_7"/>
    <property type="match status" value="1"/>
</dbReference>
<evidence type="ECO:0000256" key="1">
    <source>
        <dbReference type="ARBA" id="ARBA00022729"/>
    </source>
</evidence>
<feature type="chain" id="PRO_5042489295" evidence="3">
    <location>
        <begin position="19"/>
        <end position="162"/>
    </location>
</feature>
<accession>A0AAJ7TQ63</accession>
<dbReference type="GeneID" id="116948278"/>
<keyword evidence="4" id="KW-1185">Reference proteome</keyword>
<dbReference type="Gene3D" id="3.40.30.10">
    <property type="entry name" value="Glutaredoxin"/>
    <property type="match status" value="1"/>
</dbReference>
<dbReference type="PANTHER" id="PTHR15337">
    <property type="entry name" value="ANTERIOR GRADIENT PROTEIN-RELATED"/>
    <property type="match status" value="1"/>
</dbReference>
<keyword evidence="1 3" id="KW-0732">Signal</keyword>
<organism evidence="4 5">
    <name type="scientific">Petromyzon marinus</name>
    <name type="common">Sea lamprey</name>
    <dbReference type="NCBI Taxonomy" id="7757"/>
    <lineage>
        <taxon>Eukaryota</taxon>
        <taxon>Metazoa</taxon>
        <taxon>Chordata</taxon>
        <taxon>Craniata</taxon>
        <taxon>Vertebrata</taxon>
        <taxon>Cyclostomata</taxon>
        <taxon>Hyperoartia</taxon>
        <taxon>Petromyzontiformes</taxon>
        <taxon>Petromyzontidae</taxon>
        <taxon>Petromyzon</taxon>
    </lineage>
</organism>
<dbReference type="PANTHER" id="PTHR15337:SF11">
    <property type="entry name" value="THIOREDOXIN DOMAIN-CONTAINING PROTEIN"/>
    <property type="match status" value="1"/>
</dbReference>
<dbReference type="Proteomes" id="UP001318040">
    <property type="component" value="Chromosome 33"/>
</dbReference>
<evidence type="ECO:0000256" key="2">
    <source>
        <dbReference type="ARBA" id="ARBA00038124"/>
    </source>
</evidence>
<dbReference type="InterPro" id="IPR036249">
    <property type="entry name" value="Thioredoxin-like_sf"/>
</dbReference>
<dbReference type="AlphaFoldDB" id="A0AAJ7TQ63"/>
<evidence type="ECO:0000313" key="4">
    <source>
        <dbReference type="Proteomes" id="UP001318040"/>
    </source>
</evidence>
<sequence length="162" mass="18407">MKVQVLCAVLTLAVVATAQEAKKVQVTKTLSNGWGDSINWVQTYEEGLKTSMLDRKPLMVIFWLEECPYSTALRATFAQDKDLQQLAQNDFVMLNLQTETTDKNMAPDGYYYPRIMFVDPGRKVRADVTGRYSNHLYAYQAGDEAVLLDSMKRVLKLAKDEL</sequence>
<comment type="similarity">
    <text evidence="2">Belongs to the AGR family.</text>
</comment>
<feature type="signal peptide" evidence="3">
    <location>
        <begin position="1"/>
        <end position="18"/>
    </location>
</feature>
<gene>
    <name evidence="5" type="primary">LOC116948278</name>
</gene>
<dbReference type="FunFam" id="3.40.30.10:FF:000036">
    <property type="entry name" value="anterior gradient protein 2 homolog"/>
    <property type="match status" value="1"/>
</dbReference>
<dbReference type="InterPro" id="IPR051099">
    <property type="entry name" value="AGR/TXD"/>
</dbReference>
<proteinExistence type="inferred from homology"/>
<dbReference type="RefSeq" id="XP_032820683.1">
    <property type="nucleotide sequence ID" value="XM_032964792.1"/>
</dbReference>